<dbReference type="InterPro" id="IPR021109">
    <property type="entry name" value="Peptidase_aspartic_dom_sf"/>
</dbReference>
<gene>
    <name evidence="2" type="ORF">PanWU01x14_041070</name>
</gene>
<dbReference type="PANTHER" id="PTHR33240:SF15">
    <property type="entry name" value="GAG-PRO-LIKE PROTEIN"/>
    <property type="match status" value="1"/>
</dbReference>
<evidence type="ECO:0000313" key="2">
    <source>
        <dbReference type="EMBL" id="PON75482.1"/>
    </source>
</evidence>
<comment type="caution">
    <text evidence="2">The sequence shown here is derived from an EMBL/GenBank/DDBJ whole genome shotgun (WGS) entry which is preliminary data.</text>
</comment>
<dbReference type="EMBL" id="JXTB01000023">
    <property type="protein sequence ID" value="PON75482.1"/>
    <property type="molecule type" value="Genomic_DNA"/>
</dbReference>
<evidence type="ECO:0000313" key="3">
    <source>
        <dbReference type="Proteomes" id="UP000237105"/>
    </source>
</evidence>
<proteinExistence type="predicted"/>
<dbReference type="Gene3D" id="2.40.70.10">
    <property type="entry name" value="Acid Proteases"/>
    <property type="match status" value="1"/>
</dbReference>
<reference evidence="3" key="1">
    <citation type="submission" date="2016-06" db="EMBL/GenBank/DDBJ databases">
        <title>Parallel loss of symbiosis genes in relatives of nitrogen-fixing non-legume Parasponia.</title>
        <authorList>
            <person name="Van Velzen R."/>
            <person name="Holmer R."/>
            <person name="Bu F."/>
            <person name="Rutten L."/>
            <person name="Van Zeijl A."/>
            <person name="Liu W."/>
            <person name="Santuari L."/>
            <person name="Cao Q."/>
            <person name="Sharma T."/>
            <person name="Shen D."/>
            <person name="Roswanjaya Y."/>
            <person name="Wardhani T."/>
            <person name="Kalhor M.S."/>
            <person name="Jansen J."/>
            <person name="Van den Hoogen J."/>
            <person name="Gungor B."/>
            <person name="Hartog M."/>
            <person name="Hontelez J."/>
            <person name="Verver J."/>
            <person name="Yang W.-C."/>
            <person name="Schijlen E."/>
            <person name="Repin R."/>
            <person name="Schilthuizen M."/>
            <person name="Schranz E."/>
            <person name="Heidstra R."/>
            <person name="Miyata K."/>
            <person name="Fedorova E."/>
            <person name="Kohlen W."/>
            <person name="Bisseling T."/>
            <person name="Smit S."/>
            <person name="Geurts R."/>
        </authorList>
    </citation>
    <scope>NUCLEOTIDE SEQUENCE [LARGE SCALE GENOMIC DNA]</scope>
    <source>
        <strain evidence="3">cv. WU1-14</strain>
    </source>
</reference>
<dbReference type="OrthoDB" id="2919534at2759"/>
<name>A0A2P5DQA0_PARAD</name>
<dbReference type="PANTHER" id="PTHR33240">
    <property type="entry name" value="OS08G0508500 PROTEIN"/>
    <property type="match status" value="1"/>
</dbReference>
<organism evidence="2 3">
    <name type="scientific">Parasponia andersonii</name>
    <name type="common">Sponia andersonii</name>
    <dbReference type="NCBI Taxonomy" id="3476"/>
    <lineage>
        <taxon>Eukaryota</taxon>
        <taxon>Viridiplantae</taxon>
        <taxon>Streptophyta</taxon>
        <taxon>Embryophyta</taxon>
        <taxon>Tracheophyta</taxon>
        <taxon>Spermatophyta</taxon>
        <taxon>Magnoliopsida</taxon>
        <taxon>eudicotyledons</taxon>
        <taxon>Gunneridae</taxon>
        <taxon>Pentapetalae</taxon>
        <taxon>rosids</taxon>
        <taxon>fabids</taxon>
        <taxon>Rosales</taxon>
        <taxon>Cannabaceae</taxon>
        <taxon>Parasponia</taxon>
    </lineage>
</organism>
<dbReference type="Proteomes" id="UP000237105">
    <property type="component" value="Unassembled WGS sequence"/>
</dbReference>
<evidence type="ECO:0008006" key="4">
    <source>
        <dbReference type="Google" id="ProtNLM"/>
    </source>
</evidence>
<keyword evidence="3" id="KW-1185">Reference proteome</keyword>
<accession>A0A2P5DQA0</accession>
<sequence length="400" mass="44879">MRDLDRLEQTVSESPKEYLTRFLEVISLVHNADSVQAASLFVRGLVLESRQKTSKVSVAITTAPAQALVPYGVKRPAPDRGPILKQGTPTQGSQEGGKKRKVSCDPLPKYELNTPIDMIYLQKKDKGIFKDQPKSGIPEHMKNRNRYYQFHKYHEHDTINYRNFYTEVMVSIHAGKLNQYVKTGGIQLQVDATRPEKSKQTQASRSGDQALRIVPTIVDRSEQTQGQEEKEKCLRKTEERMKRLRGMGHSVNHLRIDSALVGRVLIDGGSSVNILFLRMFENMGLNRNALRPICQLLFAFDSTKVSPLGVVILKVCAAERCLDVDFVVIDCPSSFNIIMGRGWIQAMHGVASTLHQVLRYLSKDDTYTIDIKGDQASARKYFSPALKGPDASTNALTGDE</sequence>
<dbReference type="AlphaFoldDB" id="A0A2P5DQA0"/>
<dbReference type="CDD" id="cd00303">
    <property type="entry name" value="retropepsin_like"/>
    <property type="match status" value="1"/>
</dbReference>
<feature type="region of interest" description="Disordered" evidence="1">
    <location>
        <begin position="78"/>
        <end position="106"/>
    </location>
</feature>
<protein>
    <recommendedName>
        <fullName evidence="4">Aspartic peptidase domain containing protein</fullName>
    </recommendedName>
</protein>
<evidence type="ECO:0000256" key="1">
    <source>
        <dbReference type="SAM" id="MobiDB-lite"/>
    </source>
</evidence>